<dbReference type="InterPro" id="IPR044824">
    <property type="entry name" value="MAIN-like"/>
</dbReference>
<evidence type="ECO:0000313" key="2">
    <source>
        <dbReference type="EMBL" id="MBA0706530.1"/>
    </source>
</evidence>
<sequence>IHKQLKRRCTGGHSWTLARCRLFIRDSYTRGIKLDPLFINALVKRWRPEMHTFHLPYGECTFTLDNVSLQLSLPVDGNVITGPIVSAGWSATCEQLLGKTIEASTSDVEKEQSARAFILRLMEDLLMPDKFRNFVHLKWLLQLVNLREVGRLSWRSAHRYDYLPTCEPYLTSELATSSNYTDWFKHYGKLCLLPTLERSKKYLRKRPIRGPINPRSRGHVADRLTFAPHAHPDPVPVQPP</sequence>
<dbReference type="PANTHER" id="PTHR46033:SF8">
    <property type="entry name" value="PROTEIN MAINTENANCE OF MERISTEMS-LIKE"/>
    <property type="match status" value="1"/>
</dbReference>
<feature type="non-terminal residue" evidence="2">
    <location>
        <position position="1"/>
    </location>
</feature>
<feature type="domain" description="Aminotransferase-like plant mobile" evidence="1">
    <location>
        <begin position="32"/>
        <end position="157"/>
    </location>
</feature>
<dbReference type="EMBL" id="JABEZV010000002">
    <property type="protein sequence ID" value="MBA0706530.1"/>
    <property type="molecule type" value="Genomic_DNA"/>
</dbReference>
<reference evidence="2 3" key="1">
    <citation type="journal article" date="2019" name="Genome Biol. Evol.">
        <title>Insights into the evolution of the New World diploid cottons (Gossypium, subgenus Houzingenia) based on genome sequencing.</title>
        <authorList>
            <person name="Grover C.E."/>
            <person name="Arick M.A. 2nd"/>
            <person name="Thrash A."/>
            <person name="Conover J.L."/>
            <person name="Sanders W.S."/>
            <person name="Peterson D.G."/>
            <person name="Frelichowski J.E."/>
            <person name="Scheffler J.A."/>
            <person name="Scheffler B.E."/>
            <person name="Wendel J.F."/>
        </authorList>
    </citation>
    <scope>NUCLEOTIDE SEQUENCE [LARGE SCALE GENOMIC DNA]</scope>
    <source>
        <strain evidence="2">4</strain>
        <tissue evidence="2">Leaf</tissue>
    </source>
</reference>
<dbReference type="PANTHER" id="PTHR46033">
    <property type="entry name" value="PROTEIN MAIN-LIKE 2"/>
    <property type="match status" value="1"/>
</dbReference>
<name>A0A7J8Z4L8_9ROSI</name>
<dbReference type="GO" id="GO:0010073">
    <property type="term" value="P:meristem maintenance"/>
    <property type="evidence" value="ECO:0007669"/>
    <property type="project" value="InterPro"/>
</dbReference>
<evidence type="ECO:0000259" key="1">
    <source>
        <dbReference type="Pfam" id="PF10536"/>
    </source>
</evidence>
<dbReference type="Proteomes" id="UP000593574">
    <property type="component" value="Unassembled WGS sequence"/>
</dbReference>
<organism evidence="2 3">
    <name type="scientific">Gossypium laxum</name>
    <dbReference type="NCBI Taxonomy" id="34288"/>
    <lineage>
        <taxon>Eukaryota</taxon>
        <taxon>Viridiplantae</taxon>
        <taxon>Streptophyta</taxon>
        <taxon>Embryophyta</taxon>
        <taxon>Tracheophyta</taxon>
        <taxon>Spermatophyta</taxon>
        <taxon>Magnoliopsida</taxon>
        <taxon>eudicotyledons</taxon>
        <taxon>Gunneridae</taxon>
        <taxon>Pentapetalae</taxon>
        <taxon>rosids</taxon>
        <taxon>malvids</taxon>
        <taxon>Malvales</taxon>
        <taxon>Malvaceae</taxon>
        <taxon>Malvoideae</taxon>
        <taxon>Gossypium</taxon>
    </lineage>
</organism>
<keyword evidence="3" id="KW-1185">Reference proteome</keyword>
<evidence type="ECO:0000313" key="3">
    <source>
        <dbReference type="Proteomes" id="UP000593574"/>
    </source>
</evidence>
<gene>
    <name evidence="2" type="ORF">Golax_018634</name>
</gene>
<dbReference type="AlphaFoldDB" id="A0A7J8Z4L8"/>
<dbReference type="Pfam" id="PF10536">
    <property type="entry name" value="PMD"/>
    <property type="match status" value="1"/>
</dbReference>
<proteinExistence type="predicted"/>
<protein>
    <recommendedName>
        <fullName evidence="1">Aminotransferase-like plant mobile domain-containing protein</fullName>
    </recommendedName>
</protein>
<dbReference type="InterPro" id="IPR019557">
    <property type="entry name" value="AminoTfrase-like_pln_mobile"/>
</dbReference>
<feature type="non-terminal residue" evidence="2">
    <location>
        <position position="240"/>
    </location>
</feature>
<comment type="caution">
    <text evidence="2">The sequence shown here is derived from an EMBL/GenBank/DDBJ whole genome shotgun (WGS) entry which is preliminary data.</text>
</comment>
<accession>A0A7J8Z4L8</accession>